<dbReference type="InterPro" id="IPR044878">
    <property type="entry name" value="UbiA_sf"/>
</dbReference>
<keyword evidence="5 11" id="KW-0808">Transferase</keyword>
<dbReference type="GO" id="GO:0008412">
    <property type="term" value="F:4-hydroxybenzoate polyprenyltransferase activity"/>
    <property type="evidence" value="ECO:0007669"/>
    <property type="project" value="UniProtKB-EC"/>
</dbReference>
<dbReference type="InterPro" id="IPR039653">
    <property type="entry name" value="Prenyltransferase"/>
</dbReference>
<feature type="transmembrane region" description="Helical" evidence="10">
    <location>
        <begin position="76"/>
        <end position="98"/>
    </location>
</feature>
<comment type="similarity">
    <text evidence="3">Belongs to the UbiA prenyltransferase family.</text>
</comment>
<organism evidence="11">
    <name type="scientific">uncultured bacterium HF770_11D24</name>
    <dbReference type="NCBI Taxonomy" id="710817"/>
    <lineage>
        <taxon>Bacteria</taxon>
        <taxon>environmental samples</taxon>
    </lineage>
</organism>
<dbReference type="Pfam" id="PF01040">
    <property type="entry name" value="UbiA"/>
    <property type="match status" value="1"/>
</dbReference>
<reference evidence="11" key="1">
    <citation type="journal article" date="2011" name="Environ. Microbiol.">
        <title>Time-series analyses of Monterey Bay coastal microbial picoplankton using a 'genome proxy' microarray.</title>
        <authorList>
            <person name="Rich V.I."/>
            <person name="Pham V.D."/>
            <person name="Eppley J."/>
            <person name="Shi Y."/>
            <person name="DeLong E.F."/>
        </authorList>
    </citation>
    <scope>NUCLEOTIDE SEQUENCE</scope>
</reference>
<feature type="transmembrane region" description="Helical" evidence="10">
    <location>
        <begin position="119"/>
        <end position="136"/>
    </location>
</feature>
<evidence type="ECO:0000256" key="8">
    <source>
        <dbReference type="ARBA" id="ARBA00023136"/>
    </source>
</evidence>
<evidence type="ECO:0000256" key="7">
    <source>
        <dbReference type="ARBA" id="ARBA00022989"/>
    </source>
</evidence>
<feature type="transmembrane region" description="Helical" evidence="10">
    <location>
        <begin position="311"/>
        <end position="335"/>
    </location>
</feature>
<dbReference type="PANTHER" id="PTHR11048:SF28">
    <property type="entry name" value="4-HYDROXYBENZOATE POLYPRENYLTRANSFERASE, MITOCHONDRIAL"/>
    <property type="match status" value="1"/>
</dbReference>
<dbReference type="PANTHER" id="PTHR11048">
    <property type="entry name" value="PRENYLTRANSFERASES"/>
    <property type="match status" value="1"/>
</dbReference>
<evidence type="ECO:0000256" key="10">
    <source>
        <dbReference type="SAM" id="Phobius"/>
    </source>
</evidence>
<evidence type="ECO:0000256" key="5">
    <source>
        <dbReference type="ARBA" id="ARBA00022679"/>
    </source>
</evidence>
<sequence>MSETELVNAPKPKPRGLMGLLLKWGGFVKFSHTLFAMPFALASMMVASREHYFYLEGAKAALPPEAAKYGFPGVKLFALIVVCMVCARTCAMAFNRIVDRKFDAKNPRTAERHLPAGEISLFSAWSLCALSGAGFLAAAGFINTACLMLGPVALFFICFYSLTKRFTDYTHIWLGVALALAPVGAWIAVKGGTMAELFQLLPLGQSLLPPVVLGISVVFWLIGFDIIYAMQDFEFDRQHGLRSIVTAWGPKNALVASFLSHMIMLGLILIFGILLKMRVAFLIGWLIILLCLAFEHWLARKRSLSWINTSFFKLNALISSVFLFVVATEILFPFFRRIQ</sequence>
<dbReference type="InterPro" id="IPR000537">
    <property type="entry name" value="UbiA_prenyltransferase"/>
</dbReference>
<dbReference type="FunFam" id="1.20.120.1780:FF:000001">
    <property type="entry name" value="4-hydroxybenzoate octaprenyltransferase"/>
    <property type="match status" value="1"/>
</dbReference>
<evidence type="ECO:0000313" key="11">
    <source>
        <dbReference type="EMBL" id="ADI16444.1"/>
    </source>
</evidence>
<accession>E0XPV3</accession>
<feature type="transmembrane region" description="Helical" evidence="10">
    <location>
        <begin position="142"/>
        <end position="162"/>
    </location>
</feature>
<keyword evidence="8 10" id="KW-0472">Membrane</keyword>
<dbReference type="CDD" id="cd13959">
    <property type="entry name" value="PT_UbiA_COQ2"/>
    <property type="match status" value="1"/>
</dbReference>
<comment type="cofactor">
    <cofactor evidence="1">
        <name>Mg(2+)</name>
        <dbReference type="ChEBI" id="CHEBI:18420"/>
    </cofactor>
</comment>
<comment type="subcellular location">
    <subcellularLocation>
        <location evidence="2">Membrane</location>
        <topology evidence="2">Multi-pass membrane protein</topology>
    </subcellularLocation>
</comment>
<dbReference type="FunFam" id="1.10.357.140:FF:000008">
    <property type="entry name" value="4-hydroxybenzoate octaprenyltransferase"/>
    <property type="match status" value="1"/>
</dbReference>
<dbReference type="Gene3D" id="1.20.120.1780">
    <property type="entry name" value="UbiA prenyltransferase"/>
    <property type="match status" value="1"/>
</dbReference>
<evidence type="ECO:0000256" key="3">
    <source>
        <dbReference type="ARBA" id="ARBA00005985"/>
    </source>
</evidence>
<keyword evidence="4" id="KW-1003">Cell membrane</keyword>
<keyword evidence="4" id="KW-0997">Cell inner membrane</keyword>
<dbReference type="EC" id="2.5.1.39" evidence="9"/>
<dbReference type="NCBIfam" id="TIGR01475">
    <property type="entry name" value="ubiA_other"/>
    <property type="match status" value="1"/>
</dbReference>
<feature type="transmembrane region" description="Helical" evidence="10">
    <location>
        <begin position="252"/>
        <end position="273"/>
    </location>
</feature>
<evidence type="ECO:0000256" key="6">
    <source>
        <dbReference type="ARBA" id="ARBA00022692"/>
    </source>
</evidence>
<feature type="transmembrane region" description="Helical" evidence="10">
    <location>
        <begin position="279"/>
        <end position="299"/>
    </location>
</feature>
<dbReference type="Gene3D" id="1.10.357.140">
    <property type="entry name" value="UbiA prenyltransferase"/>
    <property type="match status" value="1"/>
</dbReference>
<keyword evidence="6 10" id="KW-0812">Transmembrane</keyword>
<evidence type="ECO:0000256" key="4">
    <source>
        <dbReference type="ARBA" id="ARBA00022519"/>
    </source>
</evidence>
<feature type="transmembrane region" description="Helical" evidence="10">
    <location>
        <begin position="208"/>
        <end position="231"/>
    </location>
</feature>
<proteinExistence type="inferred from homology"/>
<evidence type="ECO:0000256" key="1">
    <source>
        <dbReference type="ARBA" id="ARBA00001946"/>
    </source>
</evidence>
<dbReference type="GO" id="GO:0005886">
    <property type="term" value="C:plasma membrane"/>
    <property type="evidence" value="ECO:0007669"/>
    <property type="project" value="TreeGrafter"/>
</dbReference>
<evidence type="ECO:0000256" key="9">
    <source>
        <dbReference type="ARBA" id="ARBA00034524"/>
    </source>
</evidence>
<feature type="transmembrane region" description="Helical" evidence="10">
    <location>
        <begin position="21"/>
        <end position="46"/>
    </location>
</feature>
<dbReference type="AlphaFoldDB" id="E0XPV3"/>
<feature type="transmembrane region" description="Helical" evidence="10">
    <location>
        <begin position="169"/>
        <end position="188"/>
    </location>
</feature>
<evidence type="ECO:0000256" key="2">
    <source>
        <dbReference type="ARBA" id="ARBA00004141"/>
    </source>
</evidence>
<protein>
    <recommendedName>
        <fullName evidence="9">4-hydroxybenzoate polyprenyltransferase</fullName>
        <ecNumber evidence="9">2.5.1.39</ecNumber>
    </recommendedName>
</protein>
<dbReference type="GO" id="GO:0006744">
    <property type="term" value="P:ubiquinone biosynthetic process"/>
    <property type="evidence" value="ECO:0007669"/>
    <property type="project" value="TreeGrafter"/>
</dbReference>
<dbReference type="EMBL" id="GU474838">
    <property type="protein sequence ID" value="ADI16444.1"/>
    <property type="molecule type" value="Genomic_DNA"/>
</dbReference>
<dbReference type="InterPro" id="IPR006371">
    <property type="entry name" value="Polyprenyltransferase_UbiA-li"/>
</dbReference>
<keyword evidence="7 10" id="KW-1133">Transmembrane helix</keyword>
<name>E0XPV3_9BACT</name>